<dbReference type="Proteomes" id="UP001064632">
    <property type="component" value="Chromosome"/>
</dbReference>
<organism evidence="1 2">
    <name type="scientific">Tahibacter amnicola</name>
    <dbReference type="NCBI Taxonomy" id="2976241"/>
    <lineage>
        <taxon>Bacteria</taxon>
        <taxon>Pseudomonadati</taxon>
        <taxon>Pseudomonadota</taxon>
        <taxon>Gammaproteobacteria</taxon>
        <taxon>Lysobacterales</taxon>
        <taxon>Rhodanobacteraceae</taxon>
        <taxon>Tahibacter</taxon>
    </lineage>
</organism>
<proteinExistence type="predicted"/>
<dbReference type="EMBL" id="CP104694">
    <property type="protein sequence ID" value="UXI68276.1"/>
    <property type="molecule type" value="Genomic_DNA"/>
</dbReference>
<gene>
    <name evidence="1" type="ORF">N4264_01110</name>
</gene>
<accession>A0ABY6BI29</accession>
<reference evidence="1" key="1">
    <citation type="submission" date="2022-09" db="EMBL/GenBank/DDBJ databases">
        <title>Tahibacter sp. nov., isolated from a fresh water.</title>
        <authorList>
            <person name="Baek J.H."/>
            <person name="Lee J.K."/>
            <person name="Kim J.M."/>
            <person name="Jeon C.O."/>
        </authorList>
    </citation>
    <scope>NUCLEOTIDE SEQUENCE</scope>
    <source>
        <strain evidence="1">W38</strain>
    </source>
</reference>
<dbReference type="RefSeq" id="WP_261695236.1">
    <property type="nucleotide sequence ID" value="NZ_CP104694.1"/>
</dbReference>
<name>A0ABY6BI29_9GAMM</name>
<evidence type="ECO:0000313" key="1">
    <source>
        <dbReference type="EMBL" id="UXI68276.1"/>
    </source>
</evidence>
<protein>
    <submittedName>
        <fullName evidence="1">Uncharacterized protein</fullName>
    </submittedName>
</protein>
<keyword evidence="2" id="KW-1185">Reference proteome</keyword>
<sequence>MLEAIAFLERIGATAARDGGREGLEAMLGDSTIDASIKAALLAGDRTAIGRALGLTPVRSCVLAPPDNDEQDAPQDDKSRIVAACHIRAVA</sequence>
<evidence type="ECO:0000313" key="2">
    <source>
        <dbReference type="Proteomes" id="UP001064632"/>
    </source>
</evidence>